<protein>
    <submittedName>
        <fullName evidence="2">Surface exclusion protein</fullName>
    </submittedName>
</protein>
<sequence length="204" mass="23237">MIGAYANRGGTHSKKETCVIAFALFYIIFAVPLLIIWNTPTSWGLAVIPTGFLLYSGYKNGRKKRAIVNNILEQIKTEYHDVFDPDPSYEHKSIPSLYFGIDIKKGTALYIRLYPNKTLDVIGIDIDNFTRTVVRENCMEIHTKYVNMPMLELPIGVNSARSIANTLHAMASRGYDYPVDFPRLIQEKRKEWEQIAGMPVAEVF</sequence>
<name>A0A0E0Y6K8_ECO1C</name>
<keyword evidence="1" id="KW-0472">Membrane</keyword>
<keyword evidence="1" id="KW-1133">Transmembrane helix</keyword>
<dbReference type="NCBIfam" id="NF033891">
    <property type="entry name" value="surf_exc_IncI1"/>
    <property type="match status" value="1"/>
</dbReference>
<dbReference type="AlphaFoldDB" id="A0A0E0Y6K8"/>
<evidence type="ECO:0000313" key="2">
    <source>
        <dbReference type="EMBL" id="AFS77000.1"/>
    </source>
</evidence>
<dbReference type="Proteomes" id="UP000006167">
    <property type="component" value="Plasmid pESBL-EA11"/>
</dbReference>
<gene>
    <name evidence="2" type="ordered locus">O3K_26017</name>
</gene>
<dbReference type="KEGG" id="esl:O3K_26017"/>
<organism evidence="2 3">
    <name type="scientific">Escherichia coli O104:H4 (strain 2011C-3493)</name>
    <dbReference type="NCBI Taxonomy" id="1133852"/>
    <lineage>
        <taxon>Bacteria</taxon>
        <taxon>Pseudomonadati</taxon>
        <taxon>Pseudomonadota</taxon>
        <taxon>Gammaproteobacteria</taxon>
        <taxon>Enterobacterales</taxon>
        <taxon>Enterobacteriaceae</taxon>
        <taxon>Escherichia</taxon>
    </lineage>
</organism>
<evidence type="ECO:0000256" key="1">
    <source>
        <dbReference type="SAM" id="Phobius"/>
    </source>
</evidence>
<feature type="transmembrane region" description="Helical" evidence="1">
    <location>
        <begin position="43"/>
        <end position="58"/>
    </location>
</feature>
<dbReference type="PATRIC" id="fig|1133852.3.peg.5387"/>
<feature type="transmembrane region" description="Helical" evidence="1">
    <location>
        <begin position="18"/>
        <end position="37"/>
    </location>
</feature>
<dbReference type="HOGENOM" id="CLU_107514_0_0_6"/>
<keyword evidence="2" id="KW-0614">Plasmid</keyword>
<reference evidence="2 3" key="1">
    <citation type="journal article" date="2012" name="PLoS ONE">
        <title>Genomic comparison of Escherichia coli O104:H4 isolates from 2009 and 2011 reveals plasmid, and prophage heterogeneity, including Shiga toxin encoding phage stx2.</title>
        <authorList>
            <consortium name="Threat Characterization Consortium"/>
            <person name="Ahmed S.A."/>
            <person name="Awosika J."/>
            <person name="Baldwin C."/>
            <person name="Bishop-Lilly K.A."/>
            <person name="Biswas B."/>
            <person name="Broomall S."/>
            <person name="Chain P.S."/>
            <person name="Chertkov O."/>
            <person name="Chokoshvili O."/>
            <person name="Coyne S."/>
            <person name="Davenport K."/>
            <person name="Detter J.C."/>
            <person name="Dorman W."/>
            <person name="Erkkila T.H."/>
            <person name="Folster J.P."/>
            <person name="Frey K.G."/>
            <person name="George M."/>
            <person name="Gleasner C."/>
            <person name="Henry M."/>
            <person name="Hill K.K."/>
            <person name="Hubbard K."/>
            <person name="Insalaco J."/>
            <person name="Johnson S."/>
            <person name="Kitzmiller A."/>
            <person name="Krepps M."/>
            <person name="Lo C.C."/>
            <person name="Luu T."/>
            <person name="McNew L.A."/>
            <person name="Minogue T."/>
            <person name="Munk C.A."/>
            <person name="Osborne B."/>
            <person name="Patel M."/>
            <person name="Reitenga K.G."/>
            <person name="Rosenzweig C.N."/>
            <person name="Shea A."/>
            <person name="Shen X."/>
            <person name="Strockbine N."/>
            <person name="Tarr C."/>
            <person name="Teshima H."/>
            <person name="van Gieson E."/>
            <person name="Verratti K."/>
            <person name="Wolcott M."/>
            <person name="Xie G."/>
            <person name="Sozhamannan S."/>
            <person name="Gibbons H.S."/>
        </authorList>
    </citation>
    <scope>NUCLEOTIDE SEQUENCE [LARGE SCALE GENOMIC DNA]</scope>
    <source>
        <strain evidence="2 3">2011C-3493</strain>
        <plasmid evidence="2">pESBL-EA11</plasmid>
    </source>
</reference>
<dbReference type="RefSeq" id="WP_000578648.1">
    <property type="nucleotide sequence ID" value="NC_018659.1"/>
</dbReference>
<proteinExistence type="predicted"/>
<keyword evidence="1" id="KW-0812">Transmembrane</keyword>
<evidence type="ECO:0000313" key="3">
    <source>
        <dbReference type="Proteomes" id="UP000006167"/>
    </source>
</evidence>
<accession>A0A0E0Y6K8</accession>
<geneLocation type="plasmid" evidence="2 3">
    <name>pESBL-EA11</name>
</geneLocation>
<dbReference type="EMBL" id="CP003290">
    <property type="protein sequence ID" value="AFS77000.1"/>
    <property type="molecule type" value="Genomic_DNA"/>
</dbReference>